<evidence type="ECO:0000313" key="1">
    <source>
        <dbReference type="EMBL" id="JAD41239.1"/>
    </source>
</evidence>
<dbReference type="AlphaFoldDB" id="A0A0A8ZP86"/>
<name>A0A0A8ZP86_ARUDO</name>
<proteinExistence type="predicted"/>
<accession>A0A0A8ZP86</accession>
<reference evidence="1" key="1">
    <citation type="submission" date="2014-09" db="EMBL/GenBank/DDBJ databases">
        <authorList>
            <person name="Magalhaes I.L.F."/>
            <person name="Oliveira U."/>
            <person name="Santos F.R."/>
            <person name="Vidigal T.H.D.A."/>
            <person name="Brescovit A.D."/>
            <person name="Santos A.J."/>
        </authorList>
    </citation>
    <scope>NUCLEOTIDE SEQUENCE</scope>
    <source>
        <tissue evidence="1">Shoot tissue taken approximately 20 cm above the soil surface</tissue>
    </source>
</reference>
<organism evidence="1">
    <name type="scientific">Arundo donax</name>
    <name type="common">Giant reed</name>
    <name type="synonym">Donax arundinaceus</name>
    <dbReference type="NCBI Taxonomy" id="35708"/>
    <lineage>
        <taxon>Eukaryota</taxon>
        <taxon>Viridiplantae</taxon>
        <taxon>Streptophyta</taxon>
        <taxon>Embryophyta</taxon>
        <taxon>Tracheophyta</taxon>
        <taxon>Spermatophyta</taxon>
        <taxon>Magnoliopsida</taxon>
        <taxon>Liliopsida</taxon>
        <taxon>Poales</taxon>
        <taxon>Poaceae</taxon>
        <taxon>PACMAD clade</taxon>
        <taxon>Arundinoideae</taxon>
        <taxon>Arundineae</taxon>
        <taxon>Arundo</taxon>
    </lineage>
</organism>
<protein>
    <submittedName>
        <fullName evidence="1">Uncharacterized protein</fullName>
    </submittedName>
</protein>
<reference evidence="1" key="2">
    <citation type="journal article" date="2015" name="Data Brief">
        <title>Shoot transcriptome of the giant reed, Arundo donax.</title>
        <authorList>
            <person name="Barrero R.A."/>
            <person name="Guerrero F.D."/>
            <person name="Moolhuijzen P."/>
            <person name="Goolsby J.A."/>
            <person name="Tidwell J."/>
            <person name="Bellgard S.E."/>
            <person name="Bellgard M.I."/>
        </authorList>
    </citation>
    <scope>NUCLEOTIDE SEQUENCE</scope>
    <source>
        <tissue evidence="1">Shoot tissue taken approximately 20 cm above the soil surface</tissue>
    </source>
</reference>
<sequence>MRYMIHTFYVIIKLANPMCNHYKWSVFIHTCCPNQQAQQL</sequence>
<dbReference type="EMBL" id="GBRH01256656">
    <property type="protein sequence ID" value="JAD41239.1"/>
    <property type="molecule type" value="Transcribed_RNA"/>
</dbReference>